<keyword evidence="4" id="KW-1003">Cell membrane</keyword>
<dbReference type="RefSeq" id="WP_171033783.1">
    <property type="nucleotide sequence ID" value="NZ_CP058350.1"/>
</dbReference>
<keyword evidence="12" id="KW-1185">Reference proteome</keyword>
<name>A0ABX6QIM0_9HYPH</name>
<evidence type="ECO:0000256" key="5">
    <source>
        <dbReference type="ARBA" id="ARBA00022692"/>
    </source>
</evidence>
<evidence type="ECO:0000256" key="4">
    <source>
        <dbReference type="ARBA" id="ARBA00022475"/>
    </source>
</evidence>
<accession>A0ABX6QIM0</accession>
<feature type="transmembrane region" description="Helical" evidence="10">
    <location>
        <begin position="346"/>
        <end position="364"/>
    </location>
</feature>
<sequence>MVSQYLNELKDIARLAVPIVVGLSTGAVITVTDSIMIAPLGHVPLAAAGLTGAVATVLLAAIYGFLSVVSVRIGNAYGARQGRRVAAVLRLGLTLGTVAGAGAAVIMSASLYLMPYFGQPSDVLAQVSAYWHLIAVFLIPYAVLTVFKSAFEAIDRPWIGVSFGALACVLNIPLNYCLIYGIGPLPPFGLVGAGIASLVAEAIALLAAFAYWRLSQSTLRLRARGERSAVKTGELVREGAPLGVMYVAETAAMAVATMLIGLFGSIALAANQVALSVGTLLYMVPLGVAGAVAIRVAQAAGANRLDRVRTVTFAALGMATVWLAGAAVVLGLYGAEIAALISSDPAVIELAATLFLVFALSQVVDGLQSTLVGALRGLSDTAIPSVISILAYWPIAIPLGWALAFPLGFGPQGIWLGFVSALALAAIALIWRFTRLTRLAG</sequence>
<dbReference type="InterPro" id="IPR048279">
    <property type="entry name" value="MdtK-like"/>
</dbReference>
<dbReference type="Proteomes" id="UP000308530">
    <property type="component" value="Chromosome"/>
</dbReference>
<feature type="transmembrane region" description="Helical" evidence="10">
    <location>
        <begin position="188"/>
        <end position="212"/>
    </location>
</feature>
<dbReference type="PANTHER" id="PTHR43298">
    <property type="entry name" value="MULTIDRUG RESISTANCE PROTEIN NORM-RELATED"/>
    <property type="match status" value="1"/>
</dbReference>
<dbReference type="InterPro" id="IPR050222">
    <property type="entry name" value="MATE_MdtK"/>
</dbReference>
<dbReference type="EMBL" id="CP058350">
    <property type="protein sequence ID" value="QLF68292.1"/>
    <property type="molecule type" value="Genomic_DNA"/>
</dbReference>
<keyword evidence="8 10" id="KW-0472">Membrane</keyword>
<keyword evidence="5 10" id="KW-0812">Transmembrane</keyword>
<dbReference type="InterPro" id="IPR002528">
    <property type="entry name" value="MATE_fam"/>
</dbReference>
<feature type="transmembrane region" description="Helical" evidence="10">
    <location>
        <begin position="310"/>
        <end position="334"/>
    </location>
</feature>
<proteinExistence type="predicted"/>
<keyword evidence="3" id="KW-0050">Antiport</keyword>
<gene>
    <name evidence="11" type="ORF">FE840_001260</name>
</gene>
<evidence type="ECO:0000313" key="12">
    <source>
        <dbReference type="Proteomes" id="UP000308530"/>
    </source>
</evidence>
<evidence type="ECO:0000256" key="3">
    <source>
        <dbReference type="ARBA" id="ARBA00022449"/>
    </source>
</evidence>
<dbReference type="CDD" id="cd13131">
    <property type="entry name" value="MATE_NorM_like"/>
    <property type="match status" value="1"/>
</dbReference>
<keyword evidence="2" id="KW-0813">Transport</keyword>
<dbReference type="PIRSF" id="PIRSF006603">
    <property type="entry name" value="DinF"/>
    <property type="match status" value="1"/>
</dbReference>
<dbReference type="PANTHER" id="PTHR43298:SF2">
    <property type="entry name" value="FMN_FAD EXPORTER YEEO-RELATED"/>
    <property type="match status" value="1"/>
</dbReference>
<dbReference type="Pfam" id="PF01554">
    <property type="entry name" value="MatE"/>
    <property type="match status" value="2"/>
</dbReference>
<feature type="transmembrane region" description="Helical" evidence="10">
    <location>
        <begin position="413"/>
        <end position="431"/>
    </location>
</feature>
<keyword evidence="6 10" id="KW-1133">Transmembrane helix</keyword>
<feature type="transmembrane region" description="Helical" evidence="10">
    <location>
        <begin position="43"/>
        <end position="66"/>
    </location>
</feature>
<feature type="transmembrane region" description="Helical" evidence="10">
    <location>
        <begin position="246"/>
        <end position="268"/>
    </location>
</feature>
<reference evidence="11 12" key="1">
    <citation type="submission" date="2020-06" db="EMBL/GenBank/DDBJ databases">
        <title>Genome sequence of Rhizobium sp strain ADMK78.</title>
        <authorList>
            <person name="Rahi P."/>
        </authorList>
    </citation>
    <scope>NUCLEOTIDE SEQUENCE [LARGE SCALE GENOMIC DNA]</scope>
    <source>
        <strain evidence="11 12">ADMK78</strain>
    </source>
</reference>
<evidence type="ECO:0000256" key="9">
    <source>
        <dbReference type="ARBA" id="ARBA00031636"/>
    </source>
</evidence>
<evidence type="ECO:0000313" key="11">
    <source>
        <dbReference type="EMBL" id="QLF68292.1"/>
    </source>
</evidence>
<evidence type="ECO:0000256" key="6">
    <source>
        <dbReference type="ARBA" id="ARBA00022989"/>
    </source>
</evidence>
<feature type="transmembrane region" description="Helical" evidence="10">
    <location>
        <begin position="280"/>
        <end position="298"/>
    </location>
</feature>
<feature type="transmembrane region" description="Helical" evidence="10">
    <location>
        <begin position="87"/>
        <end position="109"/>
    </location>
</feature>
<feature type="transmembrane region" description="Helical" evidence="10">
    <location>
        <begin position="12"/>
        <end position="31"/>
    </location>
</feature>
<feature type="transmembrane region" description="Helical" evidence="10">
    <location>
        <begin position="129"/>
        <end position="147"/>
    </location>
</feature>
<keyword evidence="7" id="KW-0406">Ion transport</keyword>
<evidence type="ECO:0000256" key="1">
    <source>
        <dbReference type="ARBA" id="ARBA00004429"/>
    </source>
</evidence>
<dbReference type="NCBIfam" id="TIGR00797">
    <property type="entry name" value="matE"/>
    <property type="match status" value="1"/>
</dbReference>
<feature type="transmembrane region" description="Helical" evidence="10">
    <location>
        <begin position="159"/>
        <end position="182"/>
    </location>
</feature>
<evidence type="ECO:0000256" key="2">
    <source>
        <dbReference type="ARBA" id="ARBA00022448"/>
    </source>
</evidence>
<evidence type="ECO:0000256" key="7">
    <source>
        <dbReference type="ARBA" id="ARBA00023065"/>
    </source>
</evidence>
<evidence type="ECO:0000256" key="8">
    <source>
        <dbReference type="ARBA" id="ARBA00023136"/>
    </source>
</evidence>
<organism evidence="11 12">
    <name type="scientific">Peteryoungia desertarenae</name>
    <dbReference type="NCBI Taxonomy" id="1813451"/>
    <lineage>
        <taxon>Bacteria</taxon>
        <taxon>Pseudomonadati</taxon>
        <taxon>Pseudomonadota</taxon>
        <taxon>Alphaproteobacteria</taxon>
        <taxon>Hyphomicrobiales</taxon>
        <taxon>Rhizobiaceae</taxon>
        <taxon>Peteryoungia</taxon>
    </lineage>
</organism>
<comment type="subcellular location">
    <subcellularLocation>
        <location evidence="1">Cell inner membrane</location>
        <topology evidence="1">Multi-pass membrane protein</topology>
    </subcellularLocation>
</comment>
<evidence type="ECO:0000256" key="10">
    <source>
        <dbReference type="SAM" id="Phobius"/>
    </source>
</evidence>
<protein>
    <recommendedName>
        <fullName evidence="9">Multidrug-efflux transporter</fullName>
    </recommendedName>
</protein>
<feature type="transmembrane region" description="Helical" evidence="10">
    <location>
        <begin position="385"/>
        <end position="407"/>
    </location>
</feature>